<keyword evidence="2" id="KW-0004">4Fe-4S</keyword>
<evidence type="ECO:0000256" key="6">
    <source>
        <dbReference type="ARBA" id="ARBA00023239"/>
    </source>
</evidence>
<protein>
    <submittedName>
        <fullName evidence="8">Hydro-lyase, Fe-S type, tartrate/fumarate subfamily, alpha subunit</fullName>
    </submittedName>
</protein>
<dbReference type="STRING" id="477974.Daud_1927"/>
<dbReference type="Pfam" id="PF05681">
    <property type="entry name" value="Fumerase"/>
    <property type="match status" value="1"/>
</dbReference>
<dbReference type="InterPro" id="IPR004646">
    <property type="entry name" value="Fe-S_hydro-lyase_TtdA-typ_cat"/>
</dbReference>
<evidence type="ECO:0000259" key="7">
    <source>
        <dbReference type="Pfam" id="PF05681"/>
    </source>
</evidence>
<gene>
    <name evidence="8" type="ordered locus">Daud_1927</name>
</gene>
<evidence type="ECO:0000256" key="4">
    <source>
        <dbReference type="ARBA" id="ARBA00023004"/>
    </source>
</evidence>
<accession>B1I606</accession>
<dbReference type="eggNOG" id="COG1951">
    <property type="taxonomic scope" value="Bacteria"/>
</dbReference>
<dbReference type="EMBL" id="CP000860">
    <property type="protein sequence ID" value="ACA60419.1"/>
    <property type="molecule type" value="Genomic_DNA"/>
</dbReference>
<evidence type="ECO:0000313" key="8">
    <source>
        <dbReference type="EMBL" id="ACA60419.1"/>
    </source>
</evidence>
<evidence type="ECO:0000256" key="2">
    <source>
        <dbReference type="ARBA" id="ARBA00022485"/>
    </source>
</evidence>
<name>B1I606_DESAP</name>
<dbReference type="Proteomes" id="UP000008544">
    <property type="component" value="Chromosome"/>
</dbReference>
<dbReference type="HOGENOM" id="CLU_041245_0_0_9"/>
<keyword evidence="5" id="KW-0411">Iron-sulfur</keyword>
<evidence type="ECO:0000256" key="3">
    <source>
        <dbReference type="ARBA" id="ARBA00022723"/>
    </source>
</evidence>
<evidence type="ECO:0000256" key="1">
    <source>
        <dbReference type="ARBA" id="ARBA00008876"/>
    </source>
</evidence>
<dbReference type="NCBIfam" id="NF004885">
    <property type="entry name" value="PRK06246.1"/>
    <property type="match status" value="1"/>
</dbReference>
<keyword evidence="6 8" id="KW-0456">Lyase</keyword>
<dbReference type="GO" id="GO:0046872">
    <property type="term" value="F:metal ion binding"/>
    <property type="evidence" value="ECO:0007669"/>
    <property type="project" value="UniProtKB-KW"/>
</dbReference>
<evidence type="ECO:0000313" key="9">
    <source>
        <dbReference type="Proteomes" id="UP000008544"/>
    </source>
</evidence>
<dbReference type="KEGG" id="dau:Daud_1927"/>
<dbReference type="OrthoDB" id="9798978at2"/>
<dbReference type="PANTHER" id="PTHR30389">
    <property type="entry name" value="FUMARATE HYDRATASE-RELATED"/>
    <property type="match status" value="1"/>
</dbReference>
<dbReference type="GO" id="GO:0016829">
    <property type="term" value="F:lyase activity"/>
    <property type="evidence" value="ECO:0007669"/>
    <property type="project" value="UniProtKB-KW"/>
</dbReference>
<dbReference type="AlphaFoldDB" id="B1I606"/>
<proteinExistence type="inferred from homology"/>
<dbReference type="NCBIfam" id="TIGR00722">
    <property type="entry name" value="ttdA_fumA_fumB"/>
    <property type="match status" value="1"/>
</dbReference>
<dbReference type="GO" id="GO:0051539">
    <property type="term" value="F:4 iron, 4 sulfur cluster binding"/>
    <property type="evidence" value="ECO:0007669"/>
    <property type="project" value="UniProtKB-KW"/>
</dbReference>
<reference evidence="9" key="1">
    <citation type="submission" date="2007-10" db="EMBL/GenBank/DDBJ databases">
        <title>Complete sequence of chromosome of Desulforudis audaxviator MP104C.</title>
        <authorList>
            <person name="Copeland A."/>
            <person name="Lucas S."/>
            <person name="Lapidus A."/>
            <person name="Barry K."/>
            <person name="Glavina del Rio T."/>
            <person name="Dalin E."/>
            <person name="Tice H."/>
            <person name="Bruce D."/>
            <person name="Pitluck S."/>
            <person name="Lowry S.R."/>
            <person name="Larimer F."/>
            <person name="Land M.L."/>
            <person name="Hauser L."/>
            <person name="Kyrpides N."/>
            <person name="Ivanova N.N."/>
            <person name="Richardson P."/>
        </authorList>
    </citation>
    <scope>NUCLEOTIDE SEQUENCE [LARGE SCALE GENOMIC DNA]</scope>
    <source>
        <strain evidence="9">MP104C</strain>
    </source>
</reference>
<feature type="domain" description="Fe-S hydro-lyase tartrate dehydratase alpha-type catalytic" evidence="7">
    <location>
        <begin position="11"/>
        <end position="278"/>
    </location>
</feature>
<comment type="similarity">
    <text evidence="1">Belongs to the class-I fumarase family.</text>
</comment>
<keyword evidence="3" id="KW-0479">Metal-binding</keyword>
<keyword evidence="4" id="KW-0408">Iron</keyword>
<keyword evidence="9" id="KW-1185">Reference proteome</keyword>
<organism evidence="8 9">
    <name type="scientific">Desulforudis audaxviator (strain MP104C)</name>
    <dbReference type="NCBI Taxonomy" id="477974"/>
    <lineage>
        <taxon>Bacteria</taxon>
        <taxon>Bacillati</taxon>
        <taxon>Bacillota</taxon>
        <taxon>Clostridia</taxon>
        <taxon>Thermoanaerobacterales</taxon>
        <taxon>Candidatus Desulforudaceae</taxon>
        <taxon>Candidatus Desulforudis</taxon>
    </lineage>
</organism>
<evidence type="ECO:0000256" key="5">
    <source>
        <dbReference type="ARBA" id="ARBA00023014"/>
    </source>
</evidence>
<sequence length="280" mass="29869">MRSVEAAAITEVVARLCEEASFVLEESVHSAFQKAYAAEISPLGKDALAQILANAALAAENKLPICQDTGIMLVLVDLGQEVHVSGGSLYAAINQGVRDASRRSYLRKSIVNDPIERTNTKDNTPAVIHCRIVDGDRIKISLMPKSAGSENVSTVKVLNTADGWEGIKRFVLETVDQAGPNPCPPVIVGVGMGGTMEKAALLAKEALFRPVEQKHPLETIAYLESELLDAINGLGIGPMGRGGRTTALAVHVEVFPTHMSSLPVAVNLLCCAARYKTMEI</sequence>
<reference evidence="8 9" key="2">
    <citation type="journal article" date="2008" name="Science">
        <title>Environmental genomics reveals a single-species ecosystem deep within Earth.</title>
        <authorList>
            <person name="Chivian D."/>
            <person name="Brodie E.L."/>
            <person name="Alm E.J."/>
            <person name="Culley D.E."/>
            <person name="Dehal P.S."/>
            <person name="Desantis T.Z."/>
            <person name="Gihring T.M."/>
            <person name="Lapidus A."/>
            <person name="Lin L.H."/>
            <person name="Lowry S.R."/>
            <person name="Moser D.P."/>
            <person name="Richardson P.M."/>
            <person name="Southam G."/>
            <person name="Wanger G."/>
            <person name="Pratt L.M."/>
            <person name="Andersen G.L."/>
            <person name="Hazen T.C."/>
            <person name="Brockman F.J."/>
            <person name="Arkin A.P."/>
            <person name="Onstott T.C."/>
        </authorList>
    </citation>
    <scope>NUCLEOTIDE SEQUENCE [LARGE SCALE GENOMIC DNA]</scope>
    <source>
        <strain evidence="8 9">MP104C</strain>
    </source>
</reference>
<dbReference type="RefSeq" id="WP_012302994.1">
    <property type="nucleotide sequence ID" value="NC_010424.1"/>
</dbReference>
<dbReference type="PANTHER" id="PTHR30389:SF17">
    <property type="entry name" value="L(+)-TARTRATE DEHYDRATASE SUBUNIT ALPHA-RELATED"/>
    <property type="match status" value="1"/>
</dbReference>
<dbReference type="InterPro" id="IPR051208">
    <property type="entry name" value="Class-I_Fumarase/Tartrate_DH"/>
</dbReference>